<keyword evidence="3" id="KW-0238">DNA-binding</keyword>
<dbReference type="InterPro" id="IPR005119">
    <property type="entry name" value="LysR_subst-bd"/>
</dbReference>
<dbReference type="PRINTS" id="PR00039">
    <property type="entry name" value="HTHLYSR"/>
</dbReference>
<dbReference type="InterPro" id="IPR036388">
    <property type="entry name" value="WH-like_DNA-bd_sf"/>
</dbReference>
<sequence length="303" mass="32930">MKPIADDMVVYAAVVEAGSFTRAAKVVGMSKQAVSDRIARLEQHLGVRLLERTTRTLRPTDLGARYFEHSRAVAAIMSAGERELGRLKESPSGTLRLSIPSLYGRRFLAPVVSDLMLTYPDLRIEAILTDRYVDLVAEGFDAAVRVGIRNDSSVIARKLGSSNVHCVASPGFLTKHRVAEPASLTGLPCIGMQAKETWSIGTRSKCVVEPALVVNDLEVGLEAAIAGVGVARLPAFLLRPYTASGALSVLFDGLVVARRTLYAVYPSRELRSPALMAFLERIVAHFQPLLPLVAPAQRRSTRR</sequence>
<keyword evidence="7" id="KW-1185">Reference proteome</keyword>
<comment type="similarity">
    <text evidence="1">Belongs to the LysR transcriptional regulatory family.</text>
</comment>
<dbReference type="InterPro" id="IPR058163">
    <property type="entry name" value="LysR-type_TF_proteobact-type"/>
</dbReference>
<feature type="domain" description="HTH lysR-type" evidence="5">
    <location>
        <begin position="1"/>
        <end position="60"/>
    </location>
</feature>
<dbReference type="PANTHER" id="PTHR30537">
    <property type="entry name" value="HTH-TYPE TRANSCRIPTIONAL REGULATOR"/>
    <property type="match status" value="1"/>
</dbReference>
<protein>
    <submittedName>
        <fullName evidence="6">Transcriptional regulator, LysR family</fullName>
    </submittedName>
</protein>
<evidence type="ECO:0000256" key="1">
    <source>
        <dbReference type="ARBA" id="ARBA00009437"/>
    </source>
</evidence>
<evidence type="ECO:0000256" key="3">
    <source>
        <dbReference type="ARBA" id="ARBA00023125"/>
    </source>
</evidence>
<dbReference type="Gene3D" id="3.40.190.290">
    <property type="match status" value="1"/>
</dbReference>
<name>D0LX20_HALO1</name>
<evidence type="ECO:0000256" key="4">
    <source>
        <dbReference type="ARBA" id="ARBA00023163"/>
    </source>
</evidence>
<dbReference type="PANTHER" id="PTHR30537:SF5">
    <property type="entry name" value="HTH-TYPE TRANSCRIPTIONAL ACTIVATOR TTDR-RELATED"/>
    <property type="match status" value="1"/>
</dbReference>
<dbReference type="SUPFAM" id="SSF46785">
    <property type="entry name" value="Winged helix' DNA-binding domain"/>
    <property type="match status" value="1"/>
</dbReference>
<dbReference type="Gene3D" id="1.10.10.10">
    <property type="entry name" value="Winged helix-like DNA-binding domain superfamily/Winged helix DNA-binding domain"/>
    <property type="match status" value="1"/>
</dbReference>
<dbReference type="FunFam" id="1.10.10.10:FF:000001">
    <property type="entry name" value="LysR family transcriptional regulator"/>
    <property type="match status" value="1"/>
</dbReference>
<evidence type="ECO:0000313" key="7">
    <source>
        <dbReference type="Proteomes" id="UP000001880"/>
    </source>
</evidence>
<keyword evidence="2" id="KW-0805">Transcription regulation</keyword>
<gene>
    <name evidence="6" type="ordered locus">Hoch_1718</name>
</gene>
<dbReference type="RefSeq" id="WP_012826875.1">
    <property type="nucleotide sequence ID" value="NC_013440.1"/>
</dbReference>
<dbReference type="InterPro" id="IPR000847">
    <property type="entry name" value="LysR_HTH_N"/>
</dbReference>
<dbReference type="KEGG" id="hoh:Hoch_1718"/>
<evidence type="ECO:0000259" key="5">
    <source>
        <dbReference type="PROSITE" id="PS50931"/>
    </source>
</evidence>
<dbReference type="OrthoDB" id="5416547at2"/>
<dbReference type="HOGENOM" id="CLU_039613_16_2_7"/>
<keyword evidence="4" id="KW-0804">Transcription</keyword>
<dbReference type="GO" id="GO:0003700">
    <property type="term" value="F:DNA-binding transcription factor activity"/>
    <property type="evidence" value="ECO:0007669"/>
    <property type="project" value="InterPro"/>
</dbReference>
<evidence type="ECO:0000313" key="6">
    <source>
        <dbReference type="EMBL" id="ACY14267.1"/>
    </source>
</evidence>
<reference evidence="6 7" key="1">
    <citation type="journal article" date="2010" name="Stand. Genomic Sci.">
        <title>Complete genome sequence of Haliangium ochraceum type strain (SMP-2).</title>
        <authorList>
            <consortium name="US DOE Joint Genome Institute (JGI-PGF)"/>
            <person name="Ivanova N."/>
            <person name="Daum C."/>
            <person name="Lang E."/>
            <person name="Abt B."/>
            <person name="Kopitz M."/>
            <person name="Saunders E."/>
            <person name="Lapidus A."/>
            <person name="Lucas S."/>
            <person name="Glavina Del Rio T."/>
            <person name="Nolan M."/>
            <person name="Tice H."/>
            <person name="Copeland A."/>
            <person name="Cheng J.F."/>
            <person name="Chen F."/>
            <person name="Bruce D."/>
            <person name="Goodwin L."/>
            <person name="Pitluck S."/>
            <person name="Mavromatis K."/>
            <person name="Pati A."/>
            <person name="Mikhailova N."/>
            <person name="Chen A."/>
            <person name="Palaniappan K."/>
            <person name="Land M."/>
            <person name="Hauser L."/>
            <person name="Chang Y.J."/>
            <person name="Jeffries C.D."/>
            <person name="Detter J.C."/>
            <person name="Brettin T."/>
            <person name="Rohde M."/>
            <person name="Goker M."/>
            <person name="Bristow J."/>
            <person name="Markowitz V."/>
            <person name="Eisen J.A."/>
            <person name="Hugenholtz P."/>
            <person name="Kyrpides N.C."/>
            <person name="Klenk H.P."/>
        </authorList>
    </citation>
    <scope>NUCLEOTIDE SEQUENCE [LARGE SCALE GENOMIC DNA]</scope>
    <source>
        <strain evidence="7">DSM 14365 / CIP 107738 / JCM 11303 / AJ 13395 / SMP-2</strain>
    </source>
</reference>
<dbReference type="STRING" id="502025.Hoch_1718"/>
<dbReference type="EMBL" id="CP001804">
    <property type="protein sequence ID" value="ACY14267.1"/>
    <property type="molecule type" value="Genomic_DNA"/>
</dbReference>
<dbReference type="SUPFAM" id="SSF53850">
    <property type="entry name" value="Periplasmic binding protein-like II"/>
    <property type="match status" value="1"/>
</dbReference>
<dbReference type="Pfam" id="PF03466">
    <property type="entry name" value="LysR_substrate"/>
    <property type="match status" value="1"/>
</dbReference>
<dbReference type="PROSITE" id="PS50931">
    <property type="entry name" value="HTH_LYSR"/>
    <property type="match status" value="1"/>
</dbReference>
<accession>D0LX20</accession>
<dbReference type="Proteomes" id="UP000001880">
    <property type="component" value="Chromosome"/>
</dbReference>
<dbReference type="CDD" id="cd08422">
    <property type="entry name" value="PBP2_CrgA_like"/>
    <property type="match status" value="1"/>
</dbReference>
<dbReference type="GO" id="GO:0006351">
    <property type="term" value="P:DNA-templated transcription"/>
    <property type="evidence" value="ECO:0007669"/>
    <property type="project" value="TreeGrafter"/>
</dbReference>
<organism evidence="6 7">
    <name type="scientific">Haliangium ochraceum (strain DSM 14365 / JCM 11303 / SMP-2)</name>
    <dbReference type="NCBI Taxonomy" id="502025"/>
    <lineage>
        <taxon>Bacteria</taxon>
        <taxon>Pseudomonadati</taxon>
        <taxon>Myxococcota</taxon>
        <taxon>Polyangia</taxon>
        <taxon>Haliangiales</taxon>
        <taxon>Kofleriaceae</taxon>
        <taxon>Haliangium</taxon>
    </lineage>
</organism>
<evidence type="ECO:0000256" key="2">
    <source>
        <dbReference type="ARBA" id="ARBA00023015"/>
    </source>
</evidence>
<dbReference type="GO" id="GO:0043565">
    <property type="term" value="F:sequence-specific DNA binding"/>
    <property type="evidence" value="ECO:0007669"/>
    <property type="project" value="TreeGrafter"/>
</dbReference>
<dbReference type="AlphaFoldDB" id="D0LX20"/>
<dbReference type="InterPro" id="IPR036390">
    <property type="entry name" value="WH_DNA-bd_sf"/>
</dbReference>
<proteinExistence type="inferred from homology"/>
<dbReference type="Pfam" id="PF00126">
    <property type="entry name" value="HTH_1"/>
    <property type="match status" value="1"/>
</dbReference>
<dbReference type="eggNOG" id="COG0583">
    <property type="taxonomic scope" value="Bacteria"/>
</dbReference>